<feature type="domain" description="Glycosyl hydrolase family 98 putative carbohydrate-binding module" evidence="3">
    <location>
        <begin position="487"/>
        <end position="582"/>
    </location>
</feature>
<dbReference type="InterPro" id="IPR008979">
    <property type="entry name" value="Galactose-bd-like_sf"/>
</dbReference>
<dbReference type="SUPFAM" id="SSF49785">
    <property type="entry name" value="Galactose-binding domain-like"/>
    <property type="match status" value="1"/>
</dbReference>
<gene>
    <name evidence="4" type="ORF">L1F29_04480</name>
</gene>
<feature type="chain" id="PRO_5045465170" evidence="2">
    <location>
        <begin position="25"/>
        <end position="600"/>
    </location>
</feature>
<reference evidence="4" key="1">
    <citation type="submission" date="2022-01" db="EMBL/GenBank/DDBJ databases">
        <title>Paenibacillus spongiae sp. nov., isolated from marine sponge.</title>
        <authorList>
            <person name="Li Z."/>
            <person name="Zhang M."/>
        </authorList>
    </citation>
    <scope>NUCLEOTIDE SEQUENCE</scope>
    <source>
        <strain evidence="4">PHS-Z3</strain>
    </source>
</reference>
<feature type="signal peptide" evidence="2">
    <location>
        <begin position="1"/>
        <end position="24"/>
    </location>
</feature>
<dbReference type="Gene3D" id="2.60.120.1060">
    <property type="entry name" value="NPCBM/NEW2 domain"/>
    <property type="match status" value="1"/>
</dbReference>
<accession>A0ABY5SFR6</accession>
<organism evidence="4 5">
    <name type="scientific">Paenibacillus spongiae</name>
    <dbReference type="NCBI Taxonomy" id="2909671"/>
    <lineage>
        <taxon>Bacteria</taxon>
        <taxon>Bacillati</taxon>
        <taxon>Bacillota</taxon>
        <taxon>Bacilli</taxon>
        <taxon>Bacillales</taxon>
        <taxon>Paenibacillaceae</taxon>
        <taxon>Paenibacillus</taxon>
    </lineage>
</organism>
<evidence type="ECO:0000313" key="5">
    <source>
        <dbReference type="Proteomes" id="UP001057877"/>
    </source>
</evidence>
<dbReference type="RefSeq" id="WP_258387171.1">
    <property type="nucleotide sequence ID" value="NZ_CP091430.1"/>
</dbReference>
<name>A0ABY5SFR6_9BACL</name>
<protein>
    <submittedName>
        <fullName evidence="4">NPCBM/NEW2 domain-containing protein</fullName>
    </submittedName>
</protein>
<keyword evidence="5" id="KW-1185">Reference proteome</keyword>
<evidence type="ECO:0000259" key="3">
    <source>
        <dbReference type="Pfam" id="PF08305"/>
    </source>
</evidence>
<keyword evidence="1" id="KW-0175">Coiled coil</keyword>
<dbReference type="PROSITE" id="PS51257">
    <property type="entry name" value="PROKAR_LIPOPROTEIN"/>
    <property type="match status" value="1"/>
</dbReference>
<sequence length="600" mass="65742">MRNRRRLWIALLSCTWLLSGCSGGDDGGYGKLMAEADQAMESLDVDTAIAQYRKIAEMDPNQLQYGEGRIAIVNELLEDAEDLKGKLDELKSRSETVKQNVGSLDMEKAEAEEIAQVNGELNDILSSLEEFSSTGLYGELEKLRSQLAEDVKTRKIDPLLKEIEADIGKLEFDKAESNAAVLYALGNGFSELVGSAADEYSAKIETEKAKYIELPATYNQRNIVLLQNAAGKITFLGEGIKDDELALFYKYEGDLRFAAKELPPKIQAVFNDGNAETSDEITLRHLPDHAIGYQVISDDPNKALIRLDYRFGLQQDEAYKKVDIGPAGETQTLKEITALPDKELQTSLKITSGKMNVEISGVSVQQNIVAIQGKLTASEDMNLETDASLYVPANDLSKQDYMDEDLFAGVAKEFKAVFDLGGRRISNDTTYLKFGIAGIQVNIDLASGEEHKPGKELLIHQLILPSEDAVVFERFNPWDKQFLADASGQVFADGISFEGQNSWAEAPSFTVSLNQRYKRLTAKVGVDKTTVGSDFGSSAVKIMGDGQVLKTFAFGSSAPAAVDLDVSIEGIHTLQFIMTQTPGPSHDVQRIIIGDGTLTQ</sequence>
<keyword evidence="2" id="KW-0732">Signal</keyword>
<dbReference type="InterPro" id="IPR038637">
    <property type="entry name" value="NPCBM_sf"/>
</dbReference>
<evidence type="ECO:0000256" key="1">
    <source>
        <dbReference type="SAM" id="Coils"/>
    </source>
</evidence>
<dbReference type="EMBL" id="CP091430">
    <property type="protein sequence ID" value="UVI31108.1"/>
    <property type="molecule type" value="Genomic_DNA"/>
</dbReference>
<evidence type="ECO:0000256" key="2">
    <source>
        <dbReference type="SAM" id="SignalP"/>
    </source>
</evidence>
<dbReference type="Proteomes" id="UP001057877">
    <property type="component" value="Chromosome"/>
</dbReference>
<proteinExistence type="predicted"/>
<dbReference type="InterPro" id="IPR013222">
    <property type="entry name" value="Glyco_hyd_98_carb-bd"/>
</dbReference>
<feature type="coiled-coil region" evidence="1">
    <location>
        <begin position="73"/>
        <end position="100"/>
    </location>
</feature>
<evidence type="ECO:0000313" key="4">
    <source>
        <dbReference type="EMBL" id="UVI31108.1"/>
    </source>
</evidence>
<dbReference type="Pfam" id="PF08305">
    <property type="entry name" value="NPCBM"/>
    <property type="match status" value="1"/>
</dbReference>